<dbReference type="PANTHER" id="PTHR48056:SF18">
    <property type="entry name" value="NON-SPECIFIC SERINE_THREONINE PROTEIN KINASE"/>
    <property type="match status" value="1"/>
</dbReference>
<dbReference type="PROSITE" id="PS00107">
    <property type="entry name" value="PROTEIN_KINASE_ATP"/>
    <property type="match status" value="1"/>
</dbReference>
<dbReference type="GO" id="GO:0033612">
    <property type="term" value="F:receptor serine/threonine kinase binding"/>
    <property type="evidence" value="ECO:0007669"/>
    <property type="project" value="TreeGrafter"/>
</dbReference>
<dbReference type="AlphaFoldDB" id="A0AA39W3C7"/>
<evidence type="ECO:0000256" key="10">
    <source>
        <dbReference type="ARBA" id="ARBA00022737"/>
    </source>
</evidence>
<evidence type="ECO:0000256" key="3">
    <source>
        <dbReference type="ARBA" id="ARBA00012513"/>
    </source>
</evidence>
<keyword evidence="12" id="KW-0418">Kinase</keyword>
<keyword evidence="16" id="KW-0675">Receptor</keyword>
<dbReference type="SMART" id="SM00220">
    <property type="entry name" value="S_TKc"/>
    <property type="match status" value="1"/>
</dbReference>
<dbReference type="FunFam" id="1.10.510.10:FF:000309">
    <property type="entry name" value="Leucine-rich repeat receptor-like protein kinase"/>
    <property type="match status" value="1"/>
</dbReference>
<dbReference type="Gene3D" id="3.30.200.20">
    <property type="entry name" value="Phosphorylase Kinase, domain 1"/>
    <property type="match status" value="1"/>
</dbReference>
<dbReference type="InterPro" id="IPR001611">
    <property type="entry name" value="Leu-rich_rpt"/>
</dbReference>
<protein>
    <recommendedName>
        <fullName evidence="3">non-specific serine/threonine protein kinase</fullName>
        <ecNumber evidence="3">2.7.11.1</ecNumber>
    </recommendedName>
</protein>
<dbReference type="FunFam" id="3.80.10.10:FF:000213">
    <property type="entry name" value="Tyrosine-sulfated glycopeptide receptor 1"/>
    <property type="match status" value="1"/>
</dbReference>
<dbReference type="InterPro" id="IPR008271">
    <property type="entry name" value="Ser/Thr_kinase_AS"/>
</dbReference>
<keyword evidence="7" id="KW-0808">Transferase</keyword>
<evidence type="ECO:0000256" key="8">
    <source>
        <dbReference type="ARBA" id="ARBA00022692"/>
    </source>
</evidence>
<evidence type="ECO:0000256" key="5">
    <source>
        <dbReference type="ARBA" id="ARBA00022527"/>
    </source>
</evidence>
<dbReference type="Gene3D" id="3.80.10.10">
    <property type="entry name" value="Ribonuclease Inhibitor"/>
    <property type="match status" value="3"/>
</dbReference>
<evidence type="ECO:0000256" key="6">
    <source>
        <dbReference type="ARBA" id="ARBA00022614"/>
    </source>
</evidence>
<comment type="similarity">
    <text evidence="2">Belongs to the RLP family.</text>
</comment>
<keyword evidence="17" id="KW-0325">Glycoprotein</keyword>
<keyword evidence="8 21" id="KW-0812">Transmembrane</keyword>
<dbReference type="SUPFAM" id="SSF52058">
    <property type="entry name" value="L domain-like"/>
    <property type="match status" value="1"/>
</dbReference>
<dbReference type="InterPro" id="IPR050647">
    <property type="entry name" value="Plant_LRR-RLKs"/>
</dbReference>
<dbReference type="FunFam" id="3.80.10.10:FF:000129">
    <property type="entry name" value="Leucine-rich repeat receptor-like kinase"/>
    <property type="match status" value="1"/>
</dbReference>
<evidence type="ECO:0000259" key="22">
    <source>
        <dbReference type="PROSITE" id="PS50011"/>
    </source>
</evidence>
<dbReference type="GO" id="GO:0004674">
    <property type="term" value="F:protein serine/threonine kinase activity"/>
    <property type="evidence" value="ECO:0007669"/>
    <property type="project" value="UniProtKB-KW"/>
</dbReference>
<keyword evidence="14 21" id="KW-1133">Transmembrane helix</keyword>
<evidence type="ECO:0000256" key="14">
    <source>
        <dbReference type="ARBA" id="ARBA00022989"/>
    </source>
</evidence>
<dbReference type="Proteomes" id="UP001168877">
    <property type="component" value="Unassembled WGS sequence"/>
</dbReference>
<dbReference type="InterPro" id="IPR000719">
    <property type="entry name" value="Prot_kinase_dom"/>
</dbReference>
<dbReference type="SUPFAM" id="SSF56112">
    <property type="entry name" value="Protein kinase-like (PK-like)"/>
    <property type="match status" value="1"/>
</dbReference>
<accession>A0AA39W3C7</accession>
<evidence type="ECO:0000256" key="19">
    <source>
        <dbReference type="ARBA" id="ARBA00048679"/>
    </source>
</evidence>
<evidence type="ECO:0000256" key="4">
    <source>
        <dbReference type="ARBA" id="ARBA00022475"/>
    </source>
</evidence>
<evidence type="ECO:0000256" key="21">
    <source>
        <dbReference type="SAM" id="Phobius"/>
    </source>
</evidence>
<dbReference type="GO" id="GO:0005886">
    <property type="term" value="C:plasma membrane"/>
    <property type="evidence" value="ECO:0007669"/>
    <property type="project" value="UniProtKB-SubCell"/>
</dbReference>
<dbReference type="GO" id="GO:0005524">
    <property type="term" value="F:ATP binding"/>
    <property type="evidence" value="ECO:0007669"/>
    <property type="project" value="UniProtKB-UniRule"/>
</dbReference>
<dbReference type="Pfam" id="PF00069">
    <property type="entry name" value="Pkinase"/>
    <property type="match status" value="1"/>
</dbReference>
<dbReference type="FunFam" id="3.30.200.20:FF:000566">
    <property type="entry name" value="Phytosulfokine receptor 1"/>
    <property type="match status" value="1"/>
</dbReference>
<feature type="domain" description="Protein kinase" evidence="22">
    <location>
        <begin position="783"/>
        <end position="1054"/>
    </location>
</feature>
<evidence type="ECO:0000256" key="12">
    <source>
        <dbReference type="ARBA" id="ARBA00022777"/>
    </source>
</evidence>
<keyword evidence="24" id="KW-1185">Reference proteome</keyword>
<comment type="catalytic activity">
    <reaction evidence="19">
        <text>L-seryl-[protein] + ATP = O-phospho-L-seryl-[protein] + ADP + H(+)</text>
        <dbReference type="Rhea" id="RHEA:17989"/>
        <dbReference type="Rhea" id="RHEA-COMP:9863"/>
        <dbReference type="Rhea" id="RHEA-COMP:11604"/>
        <dbReference type="ChEBI" id="CHEBI:15378"/>
        <dbReference type="ChEBI" id="CHEBI:29999"/>
        <dbReference type="ChEBI" id="CHEBI:30616"/>
        <dbReference type="ChEBI" id="CHEBI:83421"/>
        <dbReference type="ChEBI" id="CHEBI:456216"/>
        <dbReference type="EC" id="2.7.11.1"/>
    </reaction>
</comment>
<comment type="caution">
    <text evidence="23">The sequence shown here is derived from an EMBL/GenBank/DDBJ whole genome shotgun (WGS) entry which is preliminary data.</text>
</comment>
<evidence type="ECO:0000256" key="1">
    <source>
        <dbReference type="ARBA" id="ARBA00004251"/>
    </source>
</evidence>
<keyword evidence="6" id="KW-0433">Leucine-rich repeat</keyword>
<dbReference type="EMBL" id="JAUESC010000003">
    <property type="protein sequence ID" value="KAK0600386.1"/>
    <property type="molecule type" value="Genomic_DNA"/>
</dbReference>
<sequence>MGSQYVLEKIKGGFHALFTRGLLILGLTGGGDFIASLLFYAMVILGLIPMTYLKWEFAGNLTNGSIITSWSNNSFCCQWDGVVCGKEGNESVASRVAMLILPKKGLKGIISRSLGRLDQLKRLDLSCNHFEGVLPVELANLKQLEVLDLSHNVLTGRVSQVLSGLKMIRSLNVSSNLFSGDLLELGGFPNLAVFNVSNNSFTGMLNSQIWSASNETEILDLSMNHFVGNLGSLENCSSSLKELHLDVNLLSGYLPDSLYSFSSLQQLSLAENNFSGQLSEELSKLTSLTYLAIFGNHFSGELPNVFGNLTNLESFIAHSNSFSGSLPLSLGLCSKLHVLDLQNNSLTGSIDLNFTRLTSLCTLDLASNHFSGPLPNSLADCHQLKILSLAKNGFAGQVPETFANLKSLLFLSLSNNSFVDLTRALSVLQQCKNLTTLILTKNFIGDEIPKNVSGFESLMVLGLGNCGLKGHIPVWLSSCRKLQVLDLSWNHLDGSIPSWIGSMENLFYLDFSNNSLTGEIPRNLTELKILVSTNCSSSSLTSYAGIPLFVKRNKSSNGLQYNQASSFPPSILLSNNMINGTIPPEVGRWKQLHVLDLSRNNISGTIPSSISEMENLESLDLSSNDLIGSIPKSFEKLTFLSKFSVAYNRLQGAIPNGGQFYSFPASSFEGNIGLCGEIDSPCHSSANNMLKPVLPPGSNSKFGRSSIIAMTLSVGIGISLLLAAVLFRMSRRDDEDPVDDLDEELGRPRRLSEALGSSKLVLFQNAYCKDLTVADLLKSTNNFNQANIIGCGGFGLVYKASLPNSTKAAIKRLSGDCGQMEREFQAEVEALSRAQHKNLVSLQGYCRHGTDRLLIYSYMENGSLDYWLHESLDKSSILKWEVRLKIAQGASRGLAYLHKVCEPHIVHRDVKSSNILLDEKFEAHLADFGLSRLLRPYDTHVTTDLVGTLGYIPPEYSQTLMATCRGDVYSFGVVLLELLTGRRPVEVCKGKNCRDLVSWVFQMKSEKREAEIIDSSIWDKGREKQLLEMLEIACKCLDHDPRRRPYIEEVVSYLDGIGVEAAGQQ</sequence>
<proteinExistence type="inferred from homology"/>
<keyword evidence="4" id="KW-1003">Cell membrane</keyword>
<dbReference type="SMART" id="SM00369">
    <property type="entry name" value="LRR_TYP"/>
    <property type="match status" value="7"/>
</dbReference>
<dbReference type="EC" id="2.7.11.1" evidence="3"/>
<name>A0AA39W3C7_ACESA</name>
<evidence type="ECO:0000256" key="18">
    <source>
        <dbReference type="ARBA" id="ARBA00047899"/>
    </source>
</evidence>
<evidence type="ECO:0000256" key="2">
    <source>
        <dbReference type="ARBA" id="ARBA00009592"/>
    </source>
</evidence>
<evidence type="ECO:0000313" key="23">
    <source>
        <dbReference type="EMBL" id="KAK0600386.1"/>
    </source>
</evidence>
<dbReference type="PROSITE" id="PS50011">
    <property type="entry name" value="PROTEIN_KINASE_DOM"/>
    <property type="match status" value="1"/>
</dbReference>
<keyword evidence="5" id="KW-0723">Serine/threonine-protein kinase</keyword>
<keyword evidence="10" id="KW-0677">Repeat</keyword>
<dbReference type="InterPro" id="IPR011009">
    <property type="entry name" value="Kinase-like_dom_sf"/>
</dbReference>
<keyword evidence="13 20" id="KW-0067">ATP-binding</keyword>
<evidence type="ECO:0000256" key="17">
    <source>
        <dbReference type="ARBA" id="ARBA00023180"/>
    </source>
</evidence>
<dbReference type="InterPro" id="IPR032675">
    <property type="entry name" value="LRR_dom_sf"/>
</dbReference>
<feature type="transmembrane region" description="Helical" evidence="21">
    <location>
        <begin position="21"/>
        <end position="48"/>
    </location>
</feature>
<dbReference type="PROSITE" id="PS00108">
    <property type="entry name" value="PROTEIN_KINASE_ST"/>
    <property type="match status" value="1"/>
</dbReference>
<evidence type="ECO:0000256" key="16">
    <source>
        <dbReference type="ARBA" id="ARBA00023170"/>
    </source>
</evidence>
<feature type="binding site" evidence="20">
    <location>
        <position position="811"/>
    </location>
    <ligand>
        <name>ATP</name>
        <dbReference type="ChEBI" id="CHEBI:30616"/>
    </ligand>
</feature>
<dbReference type="Pfam" id="PF00560">
    <property type="entry name" value="LRR_1"/>
    <property type="match status" value="4"/>
</dbReference>
<keyword evidence="9" id="KW-0732">Signal</keyword>
<evidence type="ECO:0000313" key="24">
    <source>
        <dbReference type="Proteomes" id="UP001168877"/>
    </source>
</evidence>
<evidence type="ECO:0000256" key="11">
    <source>
        <dbReference type="ARBA" id="ARBA00022741"/>
    </source>
</evidence>
<evidence type="ECO:0000256" key="20">
    <source>
        <dbReference type="PROSITE-ProRule" id="PRU10141"/>
    </source>
</evidence>
<comment type="subcellular location">
    <subcellularLocation>
        <location evidence="1">Cell membrane</location>
        <topology evidence="1">Single-pass type I membrane protein</topology>
    </subcellularLocation>
</comment>
<dbReference type="InterPro" id="IPR003591">
    <property type="entry name" value="Leu-rich_rpt_typical-subtyp"/>
</dbReference>
<organism evidence="23 24">
    <name type="scientific">Acer saccharum</name>
    <name type="common">Sugar maple</name>
    <dbReference type="NCBI Taxonomy" id="4024"/>
    <lineage>
        <taxon>Eukaryota</taxon>
        <taxon>Viridiplantae</taxon>
        <taxon>Streptophyta</taxon>
        <taxon>Embryophyta</taxon>
        <taxon>Tracheophyta</taxon>
        <taxon>Spermatophyta</taxon>
        <taxon>Magnoliopsida</taxon>
        <taxon>eudicotyledons</taxon>
        <taxon>Gunneridae</taxon>
        <taxon>Pentapetalae</taxon>
        <taxon>rosids</taxon>
        <taxon>malvids</taxon>
        <taxon>Sapindales</taxon>
        <taxon>Sapindaceae</taxon>
        <taxon>Hippocastanoideae</taxon>
        <taxon>Acereae</taxon>
        <taxon>Acer</taxon>
    </lineage>
</organism>
<dbReference type="SUPFAM" id="SSF52047">
    <property type="entry name" value="RNI-like"/>
    <property type="match status" value="1"/>
</dbReference>
<evidence type="ECO:0000256" key="13">
    <source>
        <dbReference type="ARBA" id="ARBA00022840"/>
    </source>
</evidence>
<dbReference type="PRINTS" id="PR00019">
    <property type="entry name" value="LEURICHRPT"/>
</dbReference>
<dbReference type="Gene3D" id="1.10.510.10">
    <property type="entry name" value="Transferase(Phosphotransferase) domain 1"/>
    <property type="match status" value="1"/>
</dbReference>
<dbReference type="PROSITE" id="PS51450">
    <property type="entry name" value="LRR"/>
    <property type="match status" value="1"/>
</dbReference>
<evidence type="ECO:0000256" key="9">
    <source>
        <dbReference type="ARBA" id="ARBA00022729"/>
    </source>
</evidence>
<dbReference type="PANTHER" id="PTHR48056">
    <property type="entry name" value="LRR RECEPTOR-LIKE SERINE/THREONINE-PROTEIN KINASE-RELATED"/>
    <property type="match status" value="1"/>
</dbReference>
<keyword evidence="15 21" id="KW-0472">Membrane</keyword>
<feature type="transmembrane region" description="Helical" evidence="21">
    <location>
        <begin position="707"/>
        <end position="727"/>
    </location>
</feature>
<gene>
    <name evidence="23" type="ORF">LWI29_014453</name>
</gene>
<comment type="catalytic activity">
    <reaction evidence="18">
        <text>L-threonyl-[protein] + ATP = O-phospho-L-threonyl-[protein] + ADP + H(+)</text>
        <dbReference type="Rhea" id="RHEA:46608"/>
        <dbReference type="Rhea" id="RHEA-COMP:11060"/>
        <dbReference type="Rhea" id="RHEA-COMP:11605"/>
        <dbReference type="ChEBI" id="CHEBI:15378"/>
        <dbReference type="ChEBI" id="CHEBI:30013"/>
        <dbReference type="ChEBI" id="CHEBI:30616"/>
        <dbReference type="ChEBI" id="CHEBI:61977"/>
        <dbReference type="ChEBI" id="CHEBI:456216"/>
        <dbReference type="EC" id="2.7.11.1"/>
    </reaction>
</comment>
<dbReference type="FunFam" id="3.80.10.10:FF:000041">
    <property type="entry name" value="LRR receptor-like serine/threonine-protein kinase ERECTA"/>
    <property type="match status" value="1"/>
</dbReference>
<reference evidence="23" key="1">
    <citation type="journal article" date="2022" name="Plant J.">
        <title>Strategies of tolerance reflected in two North American maple genomes.</title>
        <authorList>
            <person name="McEvoy S.L."/>
            <person name="Sezen U.U."/>
            <person name="Trouern-Trend A."/>
            <person name="McMahon S.M."/>
            <person name="Schaberg P.G."/>
            <person name="Yang J."/>
            <person name="Wegrzyn J.L."/>
            <person name="Swenson N.G."/>
        </authorList>
    </citation>
    <scope>NUCLEOTIDE SEQUENCE</scope>
    <source>
        <strain evidence="23">NS2018</strain>
    </source>
</reference>
<evidence type="ECO:0000256" key="15">
    <source>
        <dbReference type="ARBA" id="ARBA00023136"/>
    </source>
</evidence>
<dbReference type="InterPro" id="IPR017441">
    <property type="entry name" value="Protein_kinase_ATP_BS"/>
</dbReference>
<reference evidence="23" key="2">
    <citation type="submission" date="2023-06" db="EMBL/GenBank/DDBJ databases">
        <authorList>
            <person name="Swenson N.G."/>
            <person name="Wegrzyn J.L."/>
            <person name="Mcevoy S.L."/>
        </authorList>
    </citation>
    <scope>NUCLEOTIDE SEQUENCE</scope>
    <source>
        <strain evidence="23">NS2018</strain>
        <tissue evidence="23">Leaf</tissue>
    </source>
</reference>
<dbReference type="Pfam" id="PF13855">
    <property type="entry name" value="LRR_8"/>
    <property type="match status" value="3"/>
</dbReference>
<evidence type="ECO:0000256" key="7">
    <source>
        <dbReference type="ARBA" id="ARBA00022679"/>
    </source>
</evidence>
<keyword evidence="11 20" id="KW-0547">Nucleotide-binding</keyword>